<dbReference type="InterPro" id="IPR011604">
    <property type="entry name" value="PDDEXK-like_dom_sf"/>
</dbReference>
<proteinExistence type="predicted"/>
<feature type="domain" description="PD-(D/E)XK endonuclease-like" evidence="1">
    <location>
        <begin position="25"/>
        <end position="280"/>
    </location>
</feature>
<dbReference type="Gene3D" id="3.90.320.10">
    <property type="match status" value="1"/>
</dbReference>
<evidence type="ECO:0000259" key="1">
    <source>
        <dbReference type="Pfam" id="PF12705"/>
    </source>
</evidence>
<name>A0AAU8N1N8_9GAMM</name>
<reference evidence="2" key="1">
    <citation type="submission" date="2024-06" db="EMBL/GenBank/DDBJ databases">
        <authorList>
            <person name="Li S."/>
        </authorList>
    </citation>
    <scope>NUCLEOTIDE SEQUENCE</scope>
    <source>
        <strain evidence="2">SR10</strain>
    </source>
</reference>
<sequence>MRATNRCRCPSIRTDPSTIRSPSKKWYARKVLALATYSSDVMLDFNSHDLSEQLAALVDAAMEREAGSRPARAYLGASSLGEECSRRLQFQFFDAAKDCGRHFPGRVLRVFQRGHQMEEWMAGWLRVAGFDLRTHDAAGQQFGFETAGGRVRGHIDGVIVGGPDSFRYPMLWENKAVGGKTFRELQRKRLALSRPVYATQVALYQAYLGLHEHPALFTAICADDMSIYAERVVFDRGLAQRASDRAVEILRACDTAELLPRISTTPTHQTCRGCAWQDRCWSLPSPTTLH</sequence>
<gene>
    <name evidence="2" type="ORF">ABU614_01155</name>
</gene>
<dbReference type="AlphaFoldDB" id="A0AAU8N1N8"/>
<dbReference type="RefSeq" id="WP_363800741.1">
    <property type="nucleotide sequence ID" value="NZ_CP159925.1"/>
</dbReference>
<dbReference type="Pfam" id="PF12705">
    <property type="entry name" value="PDDEXK_1"/>
    <property type="match status" value="1"/>
</dbReference>
<dbReference type="InterPro" id="IPR038726">
    <property type="entry name" value="PDDEXK_AddAB-type"/>
</dbReference>
<protein>
    <submittedName>
        <fullName evidence="2">PD-(D/E)XK nuclease family protein</fullName>
    </submittedName>
</protein>
<evidence type="ECO:0000313" key="2">
    <source>
        <dbReference type="EMBL" id="XCO77399.1"/>
    </source>
</evidence>
<organism evidence="2">
    <name type="scientific">Lysobacter firmicutimachus</name>
    <dbReference type="NCBI Taxonomy" id="1792846"/>
    <lineage>
        <taxon>Bacteria</taxon>
        <taxon>Pseudomonadati</taxon>
        <taxon>Pseudomonadota</taxon>
        <taxon>Gammaproteobacteria</taxon>
        <taxon>Lysobacterales</taxon>
        <taxon>Lysobacteraceae</taxon>
        <taxon>Lysobacter</taxon>
    </lineage>
</organism>
<dbReference type="EMBL" id="CP159925">
    <property type="protein sequence ID" value="XCO77399.1"/>
    <property type="molecule type" value="Genomic_DNA"/>
</dbReference>
<accession>A0AAU8N1N8</accession>